<keyword evidence="1" id="KW-0732">Signal</keyword>
<protein>
    <submittedName>
        <fullName evidence="2">Uncharacterized protein</fullName>
    </submittedName>
</protein>
<name>A0A841HYE8_9DEIO</name>
<sequence>MMRRLMLSLLLPLCPFAAAGGGGPVPALTDPVAALNAADNLGGVSRVTARAGYTVLRLELRVPPQTLEVMFANEAARADQAQQVRSVTLWAHVPQGQALSLEQVQALDRVTRELGAACLSQDTPKLTDVLRGLLGQPLPAPGVLQRFQNDLTLEVAEARSWEGAGTDLQVSMTLPEGAVPQCAMPGELPS</sequence>
<evidence type="ECO:0000313" key="2">
    <source>
        <dbReference type="EMBL" id="MBB6097684.1"/>
    </source>
</evidence>
<dbReference type="EMBL" id="JACHHG010000003">
    <property type="protein sequence ID" value="MBB6097684.1"/>
    <property type="molecule type" value="Genomic_DNA"/>
</dbReference>
<feature type="signal peptide" evidence="1">
    <location>
        <begin position="1"/>
        <end position="19"/>
    </location>
</feature>
<reference evidence="2 3" key="1">
    <citation type="submission" date="2020-08" db="EMBL/GenBank/DDBJ databases">
        <title>Genomic Encyclopedia of Type Strains, Phase IV (KMG-IV): sequencing the most valuable type-strain genomes for metagenomic binning, comparative biology and taxonomic classification.</title>
        <authorList>
            <person name="Goeker M."/>
        </authorList>
    </citation>
    <scope>NUCLEOTIDE SEQUENCE [LARGE SCALE GENOMIC DNA]</scope>
    <source>
        <strain evidence="2 3">DSM 21458</strain>
    </source>
</reference>
<dbReference type="Proteomes" id="UP000569951">
    <property type="component" value="Unassembled WGS sequence"/>
</dbReference>
<organism evidence="2 3">
    <name type="scientific">Deinobacterium chartae</name>
    <dbReference type="NCBI Taxonomy" id="521158"/>
    <lineage>
        <taxon>Bacteria</taxon>
        <taxon>Thermotogati</taxon>
        <taxon>Deinococcota</taxon>
        <taxon>Deinococci</taxon>
        <taxon>Deinococcales</taxon>
        <taxon>Deinococcaceae</taxon>
        <taxon>Deinobacterium</taxon>
    </lineage>
</organism>
<proteinExistence type="predicted"/>
<dbReference type="AlphaFoldDB" id="A0A841HYE8"/>
<comment type="caution">
    <text evidence="2">The sequence shown here is derived from an EMBL/GenBank/DDBJ whole genome shotgun (WGS) entry which is preliminary data.</text>
</comment>
<keyword evidence="3" id="KW-1185">Reference proteome</keyword>
<feature type="chain" id="PRO_5032770538" evidence="1">
    <location>
        <begin position="20"/>
        <end position="190"/>
    </location>
</feature>
<accession>A0A841HYE8</accession>
<gene>
    <name evidence="2" type="ORF">HNR42_001101</name>
</gene>
<evidence type="ECO:0000313" key="3">
    <source>
        <dbReference type="Proteomes" id="UP000569951"/>
    </source>
</evidence>
<dbReference type="RefSeq" id="WP_183985362.1">
    <property type="nucleotide sequence ID" value="NZ_JACHHG010000003.1"/>
</dbReference>
<evidence type="ECO:0000256" key="1">
    <source>
        <dbReference type="SAM" id="SignalP"/>
    </source>
</evidence>